<keyword evidence="3" id="KW-1185">Reference proteome</keyword>
<gene>
    <name evidence="2" type="ORF">OLEA9_A054508</name>
</gene>
<comment type="caution">
    <text evidence="2">The sequence shown here is derived from an EMBL/GenBank/DDBJ whole genome shotgun (WGS) entry which is preliminary data.</text>
</comment>
<dbReference type="AlphaFoldDB" id="A0A8S0U521"/>
<dbReference type="Proteomes" id="UP000594638">
    <property type="component" value="Unassembled WGS sequence"/>
</dbReference>
<name>A0A8S0U521_OLEEU</name>
<protein>
    <submittedName>
        <fullName evidence="2">Uncharacterized protein</fullName>
    </submittedName>
</protein>
<evidence type="ECO:0000256" key="1">
    <source>
        <dbReference type="SAM" id="MobiDB-lite"/>
    </source>
</evidence>
<sequence length="188" mass="21178">MRPQHGLHSESQKLPTNGWKSGYVPTATRTRPGRGLYTVPKNFPEMSENQECLKIRLHPYLARGVSDMAGTSCPKIARNCLKIKLRPCPGQDTSRTWLAYRDPETNKKCLKIRLCLGHGLHTVPKISLKMLENQAVSLPGQDASRTWLVHRTQKLPKITQKSGSVPAMARTRLGHDLYTVTQKLMRNA</sequence>
<dbReference type="Gramene" id="OE9A054508T1">
    <property type="protein sequence ID" value="OE9A054508C1"/>
    <property type="gene ID" value="OE9A054508"/>
</dbReference>
<evidence type="ECO:0000313" key="3">
    <source>
        <dbReference type="Proteomes" id="UP000594638"/>
    </source>
</evidence>
<reference evidence="2 3" key="1">
    <citation type="submission" date="2019-12" db="EMBL/GenBank/DDBJ databases">
        <authorList>
            <person name="Alioto T."/>
            <person name="Alioto T."/>
            <person name="Gomez Garrido J."/>
        </authorList>
    </citation>
    <scope>NUCLEOTIDE SEQUENCE [LARGE SCALE GENOMIC DNA]</scope>
</reference>
<evidence type="ECO:0000313" key="2">
    <source>
        <dbReference type="EMBL" id="CAA3011491.1"/>
    </source>
</evidence>
<proteinExistence type="predicted"/>
<dbReference type="EMBL" id="CACTIH010007370">
    <property type="protein sequence ID" value="CAA3011491.1"/>
    <property type="molecule type" value="Genomic_DNA"/>
</dbReference>
<feature type="region of interest" description="Disordered" evidence="1">
    <location>
        <begin position="1"/>
        <end position="36"/>
    </location>
</feature>
<organism evidence="2 3">
    <name type="scientific">Olea europaea subsp. europaea</name>
    <dbReference type="NCBI Taxonomy" id="158383"/>
    <lineage>
        <taxon>Eukaryota</taxon>
        <taxon>Viridiplantae</taxon>
        <taxon>Streptophyta</taxon>
        <taxon>Embryophyta</taxon>
        <taxon>Tracheophyta</taxon>
        <taxon>Spermatophyta</taxon>
        <taxon>Magnoliopsida</taxon>
        <taxon>eudicotyledons</taxon>
        <taxon>Gunneridae</taxon>
        <taxon>Pentapetalae</taxon>
        <taxon>asterids</taxon>
        <taxon>lamiids</taxon>
        <taxon>Lamiales</taxon>
        <taxon>Oleaceae</taxon>
        <taxon>Oleeae</taxon>
        <taxon>Olea</taxon>
    </lineage>
</organism>
<accession>A0A8S0U521</accession>